<evidence type="ECO:0000313" key="3">
    <source>
        <dbReference type="Proteomes" id="UP000594638"/>
    </source>
</evidence>
<keyword evidence="3" id="KW-1185">Reference proteome</keyword>
<gene>
    <name evidence="2" type="ORF">OLEA9_A081681</name>
</gene>
<feature type="compositionally biased region" description="Polar residues" evidence="1">
    <location>
        <begin position="1"/>
        <end position="16"/>
    </location>
</feature>
<feature type="region of interest" description="Disordered" evidence="1">
    <location>
        <begin position="1"/>
        <end position="65"/>
    </location>
</feature>
<sequence>MPLSRSGGQLVSQTTELELDGPSRLPTNRRANVRWASQAPRPGQAAAAHQRDRPPRASDSKGSSR</sequence>
<proteinExistence type="predicted"/>
<dbReference type="AlphaFoldDB" id="A0A8S0TSI0"/>
<evidence type="ECO:0000313" key="2">
    <source>
        <dbReference type="EMBL" id="CAA3006509.1"/>
    </source>
</evidence>
<accession>A0A8S0TSI0</accession>
<dbReference type="Gramene" id="OE9A081681T1">
    <property type="protein sequence ID" value="OE9A081681C1"/>
    <property type="gene ID" value="OE9A081681"/>
</dbReference>
<feature type="compositionally biased region" description="Basic and acidic residues" evidence="1">
    <location>
        <begin position="49"/>
        <end position="59"/>
    </location>
</feature>
<organism evidence="2 3">
    <name type="scientific">Olea europaea subsp. europaea</name>
    <dbReference type="NCBI Taxonomy" id="158383"/>
    <lineage>
        <taxon>Eukaryota</taxon>
        <taxon>Viridiplantae</taxon>
        <taxon>Streptophyta</taxon>
        <taxon>Embryophyta</taxon>
        <taxon>Tracheophyta</taxon>
        <taxon>Spermatophyta</taxon>
        <taxon>Magnoliopsida</taxon>
        <taxon>eudicotyledons</taxon>
        <taxon>Gunneridae</taxon>
        <taxon>Pentapetalae</taxon>
        <taxon>asterids</taxon>
        <taxon>lamiids</taxon>
        <taxon>Lamiales</taxon>
        <taxon>Oleaceae</taxon>
        <taxon>Oleeae</taxon>
        <taxon>Olea</taxon>
    </lineage>
</organism>
<comment type="caution">
    <text evidence="2">The sequence shown here is derived from an EMBL/GenBank/DDBJ whole genome shotgun (WGS) entry which is preliminary data.</text>
</comment>
<dbReference type="Proteomes" id="UP000594638">
    <property type="component" value="Unassembled WGS sequence"/>
</dbReference>
<name>A0A8S0TSI0_OLEEU</name>
<dbReference type="EMBL" id="CACTIH010007260">
    <property type="protein sequence ID" value="CAA3006509.1"/>
    <property type="molecule type" value="Genomic_DNA"/>
</dbReference>
<protein>
    <submittedName>
        <fullName evidence="2">Uncharacterized protein</fullName>
    </submittedName>
</protein>
<reference evidence="2 3" key="1">
    <citation type="submission" date="2019-12" db="EMBL/GenBank/DDBJ databases">
        <authorList>
            <person name="Alioto T."/>
            <person name="Alioto T."/>
            <person name="Gomez Garrido J."/>
        </authorList>
    </citation>
    <scope>NUCLEOTIDE SEQUENCE [LARGE SCALE GENOMIC DNA]</scope>
</reference>
<evidence type="ECO:0000256" key="1">
    <source>
        <dbReference type="SAM" id="MobiDB-lite"/>
    </source>
</evidence>